<feature type="transmembrane region" description="Helical" evidence="1">
    <location>
        <begin position="144"/>
        <end position="165"/>
    </location>
</feature>
<dbReference type="AlphaFoldDB" id="A0A6L5YK84"/>
<evidence type="ECO:0000313" key="3">
    <source>
        <dbReference type="Proteomes" id="UP000476055"/>
    </source>
</evidence>
<feature type="transmembrane region" description="Helical" evidence="1">
    <location>
        <begin position="227"/>
        <end position="257"/>
    </location>
</feature>
<feature type="transmembrane region" description="Helical" evidence="1">
    <location>
        <begin position="77"/>
        <end position="99"/>
    </location>
</feature>
<feature type="transmembrane region" description="Helical" evidence="1">
    <location>
        <begin position="441"/>
        <end position="459"/>
    </location>
</feature>
<dbReference type="Proteomes" id="UP000476055">
    <property type="component" value="Unassembled WGS sequence"/>
</dbReference>
<feature type="transmembrane region" description="Helical" evidence="1">
    <location>
        <begin position="198"/>
        <end position="215"/>
    </location>
</feature>
<proteinExistence type="predicted"/>
<feature type="transmembrane region" description="Helical" evidence="1">
    <location>
        <begin position="12"/>
        <end position="31"/>
    </location>
</feature>
<dbReference type="EMBL" id="VUMU01000007">
    <property type="protein sequence ID" value="MST58087.1"/>
    <property type="molecule type" value="Genomic_DNA"/>
</dbReference>
<keyword evidence="1" id="KW-0812">Transmembrane</keyword>
<feature type="transmembrane region" description="Helical" evidence="1">
    <location>
        <begin position="471"/>
        <end position="488"/>
    </location>
</feature>
<sequence>MKYLWKKLDVASFLTAIYTGIVCLFYFYLYITQKASLNVLFFFFVLCFFYFLFLPISKKLNQMEGFHGQVLSRNKKILTFALVSVLTFLFLMIWFIAYYPGAFSEDSINQYTQAITGNYNDWHPVWHTLLFFTLPLKLFGKPSAIILLQILYFSLLIGYMALTICELWNIKAAFFSVVYIVMNPYTCVILLFPWKDVAFGMGALLCTILSVQLALKEKVPSKNWKLLLLGVFISSTTVFRHNAILFTATLLVALFFWIDKKSWIKILLFSCVSLFIIKIPIYHILNVEKPDQRVIETTGLPLTVIGNVAKETPYLMDDKLSDFVYTMASPEQWANNYNCGNFNSIKWSGINTSIVEEEGLLGMLKLMFKCFHLSPNASLQAAFALTDIVYGFETGLKGDVQPYIADSSLYEIHYPPTHNQSLLDFIYAYTRFIDTTVFKYLRTYGITLLVMLFITLSRMHFKSWISWKKTFFVLPIFLYDFGTMLLLTGPDSRFFYVTFLVAPLIITVTMHKKEE</sequence>
<keyword evidence="3" id="KW-1185">Reference proteome</keyword>
<keyword evidence="1" id="KW-1133">Transmembrane helix</keyword>
<dbReference type="RefSeq" id="WP_154496206.1">
    <property type="nucleotide sequence ID" value="NZ_VUMU01000007.1"/>
</dbReference>
<evidence type="ECO:0000256" key="1">
    <source>
        <dbReference type="SAM" id="Phobius"/>
    </source>
</evidence>
<feature type="transmembrane region" description="Helical" evidence="1">
    <location>
        <begin position="263"/>
        <end position="285"/>
    </location>
</feature>
<name>A0A6L5YK84_9FIRM</name>
<keyword evidence="1" id="KW-0472">Membrane</keyword>
<accession>A0A6L5YK84</accession>
<evidence type="ECO:0008006" key="4">
    <source>
        <dbReference type="Google" id="ProtNLM"/>
    </source>
</evidence>
<feature type="transmembrane region" description="Helical" evidence="1">
    <location>
        <begin position="494"/>
        <end position="511"/>
    </location>
</feature>
<evidence type="ECO:0000313" key="2">
    <source>
        <dbReference type="EMBL" id="MST58087.1"/>
    </source>
</evidence>
<reference evidence="2 3" key="1">
    <citation type="submission" date="2019-08" db="EMBL/GenBank/DDBJ databases">
        <title>In-depth cultivation of the pig gut microbiome towards novel bacterial diversity and tailored functional studies.</title>
        <authorList>
            <person name="Wylensek D."/>
            <person name="Hitch T.C.A."/>
            <person name="Clavel T."/>
        </authorList>
    </citation>
    <scope>NUCLEOTIDE SEQUENCE [LARGE SCALE GENOMIC DNA]</scope>
    <source>
        <strain evidence="2 3">WCA3-601-WT-6H</strain>
    </source>
</reference>
<comment type="caution">
    <text evidence="2">The sequence shown here is derived from an EMBL/GenBank/DDBJ whole genome shotgun (WGS) entry which is preliminary data.</text>
</comment>
<feature type="transmembrane region" description="Helical" evidence="1">
    <location>
        <begin position="172"/>
        <end position="192"/>
    </location>
</feature>
<protein>
    <recommendedName>
        <fullName evidence="4">Glycosyltransferase RgtA/B/C/D-like domain-containing protein</fullName>
    </recommendedName>
</protein>
<feature type="transmembrane region" description="Helical" evidence="1">
    <location>
        <begin position="37"/>
        <end position="56"/>
    </location>
</feature>
<gene>
    <name evidence="2" type="ORF">FYJ59_07500</name>
</gene>
<organism evidence="2 3">
    <name type="scientific">Waltera intestinalis</name>
    <dbReference type="NCBI Taxonomy" id="2606635"/>
    <lineage>
        <taxon>Bacteria</taxon>
        <taxon>Bacillati</taxon>
        <taxon>Bacillota</taxon>
        <taxon>Clostridia</taxon>
        <taxon>Lachnospirales</taxon>
        <taxon>Lachnospiraceae</taxon>
        <taxon>Waltera</taxon>
    </lineage>
</organism>